<proteinExistence type="predicted"/>
<name>A0ABT4S4Y5_9ACTN</name>
<evidence type="ECO:0000313" key="2">
    <source>
        <dbReference type="EMBL" id="MDA0632239.1"/>
    </source>
</evidence>
<reference evidence="2" key="1">
    <citation type="submission" date="2022-11" db="EMBL/GenBank/DDBJ databases">
        <title>Nonomuraea corallina sp. nov., a new species of the genus Nonomuraea isolated from sea side sediment in Thai sea.</title>
        <authorList>
            <person name="Ngamcharungchit C."/>
            <person name="Matsumoto A."/>
            <person name="Suriyachadkun C."/>
            <person name="Panbangred W."/>
            <person name="Inahashi Y."/>
            <person name="Intra B."/>
        </authorList>
    </citation>
    <scope>NUCLEOTIDE SEQUENCE</scope>
    <source>
        <strain evidence="2">MCN248</strain>
    </source>
</reference>
<dbReference type="RefSeq" id="WP_270153014.1">
    <property type="nucleotide sequence ID" value="NZ_JAPNNL010000005.1"/>
</dbReference>
<keyword evidence="3" id="KW-1185">Reference proteome</keyword>
<organism evidence="2 3">
    <name type="scientific">Nonomuraea corallina</name>
    <dbReference type="NCBI Taxonomy" id="2989783"/>
    <lineage>
        <taxon>Bacteria</taxon>
        <taxon>Bacillati</taxon>
        <taxon>Actinomycetota</taxon>
        <taxon>Actinomycetes</taxon>
        <taxon>Streptosporangiales</taxon>
        <taxon>Streptosporangiaceae</taxon>
        <taxon>Nonomuraea</taxon>
    </lineage>
</organism>
<dbReference type="SUPFAM" id="SSF52540">
    <property type="entry name" value="P-loop containing nucleoside triphosphate hydrolases"/>
    <property type="match status" value="1"/>
</dbReference>
<protein>
    <recommendedName>
        <fullName evidence="1">NACHT N-terminal Helical domain-containing protein</fullName>
    </recommendedName>
</protein>
<dbReference type="Proteomes" id="UP001144036">
    <property type="component" value="Unassembled WGS sequence"/>
</dbReference>
<dbReference type="EMBL" id="JAPNNL010000005">
    <property type="protein sequence ID" value="MDA0632239.1"/>
    <property type="molecule type" value="Genomic_DNA"/>
</dbReference>
<dbReference type="InterPro" id="IPR027417">
    <property type="entry name" value="P-loop_NTPase"/>
</dbReference>
<dbReference type="Pfam" id="PF22738">
    <property type="entry name" value="NNH7"/>
    <property type="match status" value="1"/>
</dbReference>
<sequence length="1108" mass="123416">MKRDPALTYQGALSILGHYERPTIEKLDRLLGGVIMSGGMAAGALAIGAPSLAPLAGLAAVWGWVDQKNEAMGLLRKVINKVSDHLLGTNGYERHQLITAAHTTIVAAAFFDALHEWVGDKSDHSLSLRDDEQEMLVTGKWRDSRENFLDAIYSTVVPAPSAIRGFEENAAEVSRWLKQTCERSIRFLEGLQIWAEISKKSPPETVVDRAVEKYRTNFIKLAASVPEFLVWASMHEHAATRYQMRAIQADLQTALDSKSVALSRIEQLLTVAAGSSRSGNRELMNVVSRANKGALADLIVPIDMAKQQEPISFPTVGQIYVDPHCRMARYGPSARPSSDEWWEDQSIQDNIDLILTAHVTSVDATRLPLVVLGHPGAGKSLFTKVLAARLPVQSYTVVRVPLRRVSADAPIFEQIQQALDLYTHKRVEWHELADTSQATIRVVLLDGLDELLQASALHRSSYLLEVAEFQRREAEQQRPVVAIVTSRTLVADRVEISEGTPLLRLEEFDDNQIASWLQIWREENASLISEGKLGVLSPEGALGLRELSSQPLLLMMLALYSSDPSSHPLDIDVSSSDVYRHLLENFLTREVRKRHKTIPNPDQKREGVNDGLWQLSIAAFAMFNRGRQDATDIELGNDIAALSGNRSMSIDTATLGRELVGKFFFIHTAEAQIEGLRTTRRSYEFLHATFGEYLVAAQIIKTLKGMSYTINELRRGATELNDDLLFALLSHQPIVTRGQIASFVSEIFRAMPSEEKQNILQLLGVLLANCRQRHPSERYSEYRPLPLDRVRQIGAYSANLVLLRLAIAETVTSLSSIFPTESNPRASWVSLVNLWRGSLDQSGWNAILDTLSLDGDKVDVGSQIPGSDFQHASYARLIGDCRLESWVRIGMAVQDGAFYGDGNENIVDLIEPWIASLMIPFRRRQSGARIMLPYELVGNRKEVSAALDAVDIILKLGSHAIQSDALVTLIKWRISHRAIRHVDPYAIACAIWSHPRLVVDVPSIADPELYNSAAGTALIMLLAEYRSSGSLREALKRLREQIECSDIGSTEGIQLDTSRPEFMLAADLLEAFLLRGRGHVRTEILENRKSVRPATDVWINDPTRRELL</sequence>
<feature type="domain" description="NACHT N-terminal Helical" evidence="1">
    <location>
        <begin position="5"/>
        <end position="236"/>
    </location>
</feature>
<dbReference type="InterPro" id="IPR054567">
    <property type="entry name" value="NNH7"/>
</dbReference>
<evidence type="ECO:0000259" key="1">
    <source>
        <dbReference type="Pfam" id="PF22738"/>
    </source>
</evidence>
<comment type="caution">
    <text evidence="2">The sequence shown here is derived from an EMBL/GenBank/DDBJ whole genome shotgun (WGS) entry which is preliminary data.</text>
</comment>
<accession>A0ABT4S4Y5</accession>
<evidence type="ECO:0000313" key="3">
    <source>
        <dbReference type="Proteomes" id="UP001144036"/>
    </source>
</evidence>
<dbReference type="Gene3D" id="3.40.50.300">
    <property type="entry name" value="P-loop containing nucleotide triphosphate hydrolases"/>
    <property type="match status" value="1"/>
</dbReference>
<gene>
    <name evidence="2" type="ORF">OUY22_02330</name>
</gene>